<sequence length="111" mass="12765">MVDNKQAFCVVLTTTNNEANKNQIIKALLTQKLAACIQEMAINSHYVWQGEVCQDVETLLVIKTRKDLYPQVEEQISQLHNYEVPQIVQLEIQDGFNPYLSWITANTLELQ</sequence>
<dbReference type="EMBL" id="LOMK01000002">
    <property type="protein sequence ID" value="KYN24164.1"/>
    <property type="molecule type" value="Genomic_DNA"/>
</dbReference>
<protein>
    <submittedName>
        <fullName evidence="2">Cytochrome C biogenesis protein</fullName>
    </submittedName>
</protein>
<gene>
    <name evidence="2" type="ORF">AUQ44_20820</name>
</gene>
<name>A0A151JEG6_9VIBR</name>
<evidence type="ECO:0000313" key="2">
    <source>
        <dbReference type="EMBL" id="KYN24164.1"/>
    </source>
</evidence>
<dbReference type="Proteomes" id="UP000075349">
    <property type="component" value="Unassembled WGS sequence"/>
</dbReference>
<dbReference type="InterPro" id="IPR004323">
    <property type="entry name" value="Ion_tolerance_CutA"/>
</dbReference>
<dbReference type="PANTHER" id="PTHR23419">
    <property type="entry name" value="DIVALENT CATION TOLERANCE CUTA-RELATED"/>
    <property type="match status" value="1"/>
</dbReference>
<comment type="similarity">
    <text evidence="1">Belongs to the CutA family.</text>
</comment>
<dbReference type="GO" id="GO:0005507">
    <property type="term" value="F:copper ion binding"/>
    <property type="evidence" value="ECO:0007669"/>
    <property type="project" value="TreeGrafter"/>
</dbReference>
<dbReference type="Pfam" id="PF03091">
    <property type="entry name" value="CutA1"/>
    <property type="match status" value="1"/>
</dbReference>
<dbReference type="GO" id="GO:0010038">
    <property type="term" value="P:response to metal ion"/>
    <property type="evidence" value="ECO:0007669"/>
    <property type="project" value="InterPro"/>
</dbReference>
<comment type="caution">
    <text evidence="2">The sequence shown here is derived from an EMBL/GenBank/DDBJ whole genome shotgun (WGS) entry which is preliminary data.</text>
</comment>
<dbReference type="SUPFAM" id="SSF54913">
    <property type="entry name" value="GlnB-like"/>
    <property type="match status" value="1"/>
</dbReference>
<organism evidence="2 3">
    <name type="scientific">Vibrio cidicii</name>
    <dbReference type="NCBI Taxonomy" id="1763883"/>
    <lineage>
        <taxon>Bacteria</taxon>
        <taxon>Pseudomonadati</taxon>
        <taxon>Pseudomonadota</taxon>
        <taxon>Gammaproteobacteria</taxon>
        <taxon>Vibrionales</taxon>
        <taxon>Vibrionaceae</taxon>
        <taxon>Vibrio</taxon>
    </lineage>
</organism>
<proteinExistence type="inferred from homology"/>
<dbReference type="Gene3D" id="3.30.70.120">
    <property type="match status" value="1"/>
</dbReference>
<accession>A0A151JEG6</accession>
<dbReference type="PANTHER" id="PTHR23419:SF8">
    <property type="entry name" value="FI09726P"/>
    <property type="match status" value="1"/>
</dbReference>
<dbReference type="AlphaFoldDB" id="A0A151JEG6"/>
<evidence type="ECO:0000256" key="1">
    <source>
        <dbReference type="ARBA" id="ARBA00010169"/>
    </source>
</evidence>
<reference evidence="3" key="1">
    <citation type="submission" date="2015-12" db="EMBL/GenBank/DDBJ databases">
        <authorList>
            <person name="Tarr C.L."/>
            <person name="Gladney L.M."/>
        </authorList>
    </citation>
    <scope>NUCLEOTIDE SEQUENCE [LARGE SCALE GENOMIC DNA]</scope>
    <source>
        <strain evidence="3">2756-81</strain>
    </source>
</reference>
<evidence type="ECO:0000313" key="3">
    <source>
        <dbReference type="Proteomes" id="UP000075349"/>
    </source>
</evidence>
<dbReference type="InterPro" id="IPR011322">
    <property type="entry name" value="N-reg_PII-like_a/b"/>
</dbReference>
<dbReference type="InterPro" id="IPR015867">
    <property type="entry name" value="N-reg_PII/ATP_PRibTrfase_C"/>
</dbReference>